<dbReference type="FunFam" id="2.40.70.10:FF:000058">
    <property type="entry name" value="ASpartyl Protease"/>
    <property type="match status" value="1"/>
</dbReference>
<dbReference type="InterPro" id="IPR033121">
    <property type="entry name" value="PEPTIDASE_A1"/>
</dbReference>
<reference evidence="16" key="1">
    <citation type="submission" date="2016-06" db="UniProtKB">
        <authorList>
            <consortium name="WormBaseParasite"/>
        </authorList>
    </citation>
    <scope>IDENTIFICATION</scope>
</reference>
<feature type="active site" evidence="10">
    <location>
        <position position="87"/>
    </location>
</feature>
<evidence type="ECO:0000313" key="14">
    <source>
        <dbReference type="EMBL" id="VDK87368.1"/>
    </source>
</evidence>
<dbReference type="STRING" id="42157.A0A182EI91"/>
<dbReference type="GO" id="GO:0004190">
    <property type="term" value="F:aspartic-type endopeptidase activity"/>
    <property type="evidence" value="ECO:0007669"/>
    <property type="project" value="UniProtKB-KW"/>
</dbReference>
<evidence type="ECO:0000259" key="13">
    <source>
        <dbReference type="PROSITE" id="PS51767"/>
    </source>
</evidence>
<dbReference type="Pfam" id="PF00026">
    <property type="entry name" value="Asp"/>
    <property type="match status" value="1"/>
</dbReference>
<proteinExistence type="inferred from homology"/>
<evidence type="ECO:0000256" key="10">
    <source>
        <dbReference type="PIRSR" id="PIRSR601461-1"/>
    </source>
</evidence>
<dbReference type="AlphaFoldDB" id="A0A182EI91"/>
<evidence type="ECO:0000256" key="12">
    <source>
        <dbReference type="RuleBase" id="RU000454"/>
    </source>
</evidence>
<evidence type="ECO:0000256" key="6">
    <source>
        <dbReference type="ARBA" id="ARBA00022750"/>
    </source>
</evidence>
<comment type="subcellular location">
    <subcellularLocation>
        <location evidence="1">Secreted</location>
    </subcellularLocation>
</comment>
<dbReference type="InterPro" id="IPR034164">
    <property type="entry name" value="Pepsin-like_dom"/>
</dbReference>
<dbReference type="PROSITE" id="PS51767">
    <property type="entry name" value="PEPTIDASE_A1"/>
    <property type="match status" value="1"/>
</dbReference>
<dbReference type="InterPro" id="IPR001969">
    <property type="entry name" value="Aspartic_peptidase_AS"/>
</dbReference>
<evidence type="ECO:0000256" key="11">
    <source>
        <dbReference type="PIRSR" id="PIRSR601461-2"/>
    </source>
</evidence>
<keyword evidence="15" id="KW-1185">Reference proteome</keyword>
<dbReference type="InterPro" id="IPR021109">
    <property type="entry name" value="Peptidase_aspartic_dom_sf"/>
</dbReference>
<dbReference type="EMBL" id="UYRW01002960">
    <property type="protein sequence ID" value="VDK87368.1"/>
    <property type="molecule type" value="Genomic_DNA"/>
</dbReference>
<feature type="active site" evidence="10">
    <location>
        <position position="276"/>
    </location>
</feature>
<keyword evidence="5" id="KW-0732">Signal</keyword>
<dbReference type="SUPFAM" id="SSF50630">
    <property type="entry name" value="Acid proteases"/>
    <property type="match status" value="1"/>
</dbReference>
<dbReference type="OrthoDB" id="5853681at2759"/>
<dbReference type="WBParaSite" id="nOo.2.0.1.t07820-RA">
    <property type="protein sequence ID" value="nOo.2.0.1.t07820-RA"/>
    <property type="gene ID" value="nOo.2.0.1.g07820"/>
</dbReference>
<dbReference type="GO" id="GO:0005764">
    <property type="term" value="C:lysosome"/>
    <property type="evidence" value="ECO:0007669"/>
    <property type="project" value="TreeGrafter"/>
</dbReference>
<feature type="domain" description="Peptidase A1" evidence="13">
    <location>
        <begin position="69"/>
        <end position="389"/>
    </location>
</feature>
<protein>
    <submittedName>
        <fullName evidence="16">Peptidase A1 domain-containing protein</fullName>
    </submittedName>
</protein>
<dbReference type="GO" id="GO:0006508">
    <property type="term" value="P:proteolysis"/>
    <property type="evidence" value="ECO:0007669"/>
    <property type="project" value="UniProtKB-KW"/>
</dbReference>
<evidence type="ECO:0000256" key="8">
    <source>
        <dbReference type="ARBA" id="ARBA00023157"/>
    </source>
</evidence>
<evidence type="ECO:0000256" key="5">
    <source>
        <dbReference type="ARBA" id="ARBA00022729"/>
    </source>
</evidence>
<keyword evidence="7 12" id="KW-0378">Hydrolase</keyword>
<dbReference type="Proteomes" id="UP000271087">
    <property type="component" value="Unassembled WGS sequence"/>
</dbReference>
<accession>A0A182EI91</accession>
<evidence type="ECO:0000256" key="4">
    <source>
        <dbReference type="ARBA" id="ARBA00022670"/>
    </source>
</evidence>
<evidence type="ECO:0000256" key="9">
    <source>
        <dbReference type="ARBA" id="ARBA00023180"/>
    </source>
</evidence>
<dbReference type="InterPro" id="IPR001461">
    <property type="entry name" value="Aspartic_peptidase_A1"/>
</dbReference>
<evidence type="ECO:0000256" key="3">
    <source>
        <dbReference type="ARBA" id="ARBA00022525"/>
    </source>
</evidence>
<keyword evidence="9" id="KW-0325">Glycoprotein</keyword>
<dbReference type="PANTHER" id="PTHR47966">
    <property type="entry name" value="BETA-SITE APP-CLEAVING ENZYME, ISOFORM A-RELATED"/>
    <property type="match status" value="1"/>
</dbReference>
<organism evidence="16">
    <name type="scientific">Onchocerca ochengi</name>
    <name type="common">Filarial nematode worm</name>
    <dbReference type="NCBI Taxonomy" id="42157"/>
    <lineage>
        <taxon>Eukaryota</taxon>
        <taxon>Metazoa</taxon>
        <taxon>Ecdysozoa</taxon>
        <taxon>Nematoda</taxon>
        <taxon>Chromadorea</taxon>
        <taxon>Rhabditida</taxon>
        <taxon>Spirurina</taxon>
        <taxon>Spiruromorpha</taxon>
        <taxon>Filarioidea</taxon>
        <taxon>Onchocercidae</taxon>
        <taxon>Onchocerca</taxon>
    </lineage>
</organism>
<evidence type="ECO:0000256" key="1">
    <source>
        <dbReference type="ARBA" id="ARBA00004613"/>
    </source>
</evidence>
<evidence type="ECO:0000256" key="2">
    <source>
        <dbReference type="ARBA" id="ARBA00007447"/>
    </source>
</evidence>
<dbReference type="CDD" id="cd05471">
    <property type="entry name" value="pepsin_like"/>
    <property type="match status" value="1"/>
</dbReference>
<keyword evidence="8 11" id="KW-1015">Disulfide bond</keyword>
<keyword evidence="4 12" id="KW-0645">Protease</keyword>
<gene>
    <name evidence="14" type="ORF">NOO_LOCUS7820</name>
</gene>
<evidence type="ECO:0000313" key="15">
    <source>
        <dbReference type="Proteomes" id="UP000271087"/>
    </source>
</evidence>
<reference evidence="14 15" key="2">
    <citation type="submission" date="2018-08" db="EMBL/GenBank/DDBJ databases">
        <authorList>
            <person name="Laetsch R D."/>
            <person name="Stevens L."/>
            <person name="Kumar S."/>
            <person name="Blaxter L. M."/>
        </authorList>
    </citation>
    <scope>NUCLEOTIDE SEQUENCE [LARGE SCALE GENOMIC DNA]</scope>
</reference>
<dbReference type="PANTHER" id="PTHR47966:SF8">
    <property type="entry name" value="ASPARTIC PROTEASE 1-RELATED"/>
    <property type="match status" value="1"/>
</dbReference>
<dbReference type="GO" id="GO:0005576">
    <property type="term" value="C:extracellular region"/>
    <property type="evidence" value="ECO:0007669"/>
    <property type="project" value="UniProtKB-SubCell"/>
</dbReference>
<dbReference type="FunFam" id="2.40.70.10:FF:000008">
    <property type="entry name" value="Cathepsin D"/>
    <property type="match status" value="1"/>
</dbReference>
<keyword evidence="6 12" id="KW-0064">Aspartyl protease</keyword>
<evidence type="ECO:0000256" key="7">
    <source>
        <dbReference type="ARBA" id="ARBA00022801"/>
    </source>
</evidence>
<dbReference type="PROSITE" id="PS00141">
    <property type="entry name" value="ASP_PROTEASE"/>
    <property type="match status" value="1"/>
</dbReference>
<evidence type="ECO:0000313" key="16">
    <source>
        <dbReference type="WBParaSite" id="nOo.2.0.1.t07820-RA"/>
    </source>
</evidence>
<feature type="disulfide bond" evidence="11">
    <location>
        <begin position="311"/>
        <end position="349"/>
    </location>
</feature>
<dbReference type="PRINTS" id="PR00792">
    <property type="entry name" value="PEPSIN"/>
</dbReference>
<dbReference type="Gene3D" id="2.40.70.10">
    <property type="entry name" value="Acid Proteases"/>
    <property type="match status" value="2"/>
</dbReference>
<comment type="similarity">
    <text evidence="2 12">Belongs to the peptidase A1 family.</text>
</comment>
<name>A0A182EI91_ONCOC</name>
<keyword evidence="3" id="KW-0964">Secreted</keyword>
<sequence>MKTTVVLVVFYYIIPIIQTDIRRTTIMKTGSIRQNLLRTGKLKQFNHLVQSLLKERGKTDLLDYMDNIYAINISIGTPPQNFEIVPDTGSSDLWVISTECDSHSCQGNELHPKNRFDPTKSSTYADIGQSFSIVYASGYAVGVLGSDVVTFADLTIDSQIFGVAERISYVFGDIPIDGIMGLGWPAISSFQVATPMQNVLDDLDEPIMTVYMTRQMEPIMEEVYGGQITFGSFDKENCDSWIDWVQLTSQSFWQFTVTGLQVESYKNTNWLQGVSDTGTSFLVVPSFLMKPLTENINATFSFQYGIYTIDCSMQKTGPDIEIDIGGMPFAIPSEQYVLKYTDEYENAICIFGAFENFGVGFAPSWILGDVFIRSYCNVYDFANNRIGFAEPRFWG</sequence>